<dbReference type="EC" id="2.1.1.-" evidence="3"/>
<dbReference type="SUPFAM" id="SSF53335">
    <property type="entry name" value="S-adenosyl-L-methionine-dependent methyltransferases"/>
    <property type="match status" value="1"/>
</dbReference>
<dbReference type="Proteomes" id="UP001597478">
    <property type="component" value="Unassembled WGS sequence"/>
</dbReference>
<evidence type="ECO:0000313" key="4">
    <source>
        <dbReference type="Proteomes" id="UP001597478"/>
    </source>
</evidence>
<organism evidence="3 4">
    <name type="scientific">Prauserella oleivorans</name>
    <dbReference type="NCBI Taxonomy" id="1478153"/>
    <lineage>
        <taxon>Bacteria</taxon>
        <taxon>Bacillati</taxon>
        <taxon>Actinomycetota</taxon>
        <taxon>Actinomycetes</taxon>
        <taxon>Pseudonocardiales</taxon>
        <taxon>Pseudonocardiaceae</taxon>
        <taxon>Prauserella</taxon>
    </lineage>
</organism>
<feature type="region of interest" description="Disordered" evidence="1">
    <location>
        <begin position="214"/>
        <end position="233"/>
    </location>
</feature>
<feature type="domain" description="Methyltransferase type 11" evidence="2">
    <location>
        <begin position="47"/>
        <end position="141"/>
    </location>
</feature>
<name>A0ABW5WBE5_9PSEU</name>
<evidence type="ECO:0000259" key="2">
    <source>
        <dbReference type="Pfam" id="PF08241"/>
    </source>
</evidence>
<dbReference type="CDD" id="cd02440">
    <property type="entry name" value="AdoMet_MTases"/>
    <property type="match status" value="1"/>
</dbReference>
<dbReference type="PANTHER" id="PTHR45036">
    <property type="entry name" value="METHYLTRANSFERASE LIKE 7B"/>
    <property type="match status" value="1"/>
</dbReference>
<gene>
    <name evidence="3" type="ORF">ACFS2C_13545</name>
</gene>
<dbReference type="InterPro" id="IPR052356">
    <property type="entry name" value="Thiol_S-MT"/>
</dbReference>
<accession>A0ABW5WBE5</accession>
<dbReference type="Gene3D" id="3.40.50.150">
    <property type="entry name" value="Vaccinia Virus protein VP39"/>
    <property type="match status" value="1"/>
</dbReference>
<dbReference type="Pfam" id="PF08241">
    <property type="entry name" value="Methyltransf_11"/>
    <property type="match status" value="1"/>
</dbReference>
<dbReference type="RefSeq" id="WP_377390179.1">
    <property type="nucleotide sequence ID" value="NZ_JBHSAN010000021.1"/>
</dbReference>
<reference evidence="4" key="1">
    <citation type="journal article" date="2019" name="Int. J. Syst. Evol. Microbiol.">
        <title>The Global Catalogue of Microorganisms (GCM) 10K type strain sequencing project: providing services to taxonomists for standard genome sequencing and annotation.</title>
        <authorList>
            <consortium name="The Broad Institute Genomics Platform"/>
            <consortium name="The Broad Institute Genome Sequencing Center for Infectious Disease"/>
            <person name="Wu L."/>
            <person name="Ma J."/>
        </authorList>
    </citation>
    <scope>NUCLEOTIDE SEQUENCE [LARGE SCALE GENOMIC DNA]</scope>
    <source>
        <strain evidence="4">IBRC-M 10906</strain>
    </source>
</reference>
<dbReference type="InterPro" id="IPR029063">
    <property type="entry name" value="SAM-dependent_MTases_sf"/>
</dbReference>
<evidence type="ECO:0000256" key="1">
    <source>
        <dbReference type="SAM" id="MobiDB-lite"/>
    </source>
</evidence>
<keyword evidence="4" id="KW-1185">Reference proteome</keyword>
<comment type="caution">
    <text evidence="3">The sequence shown here is derived from an EMBL/GenBank/DDBJ whole genome shotgun (WGS) entry which is preliminary data.</text>
</comment>
<dbReference type="GO" id="GO:0032259">
    <property type="term" value="P:methylation"/>
    <property type="evidence" value="ECO:0007669"/>
    <property type="project" value="UniProtKB-KW"/>
</dbReference>
<proteinExistence type="predicted"/>
<sequence length="233" mass="25760">MTTSEHLDSKAAQRLARYYDRFNAPAERRWAGARRAAMVGPLTGRVLEVGAGTGANLGHYRGVREVLAAEPSAAMRERLRDAAAKAQVPVEIVDATAERLPFDDASFDAVVCGLVLCSVADLDQALAEIRRVLKPTGRLVFFEHVRSDGLLGWVQDRIEPAWTRIAAGCRPNRDIVEAIRAADFDLRELDIFRPWPRVPLVAPYVQGVATPPNSQYARESSWMFGQPTPRKPS</sequence>
<dbReference type="EMBL" id="JBHUOF010000016">
    <property type="protein sequence ID" value="MFD2800422.1"/>
    <property type="molecule type" value="Genomic_DNA"/>
</dbReference>
<dbReference type="PANTHER" id="PTHR45036:SF1">
    <property type="entry name" value="METHYLTRANSFERASE LIKE 7A"/>
    <property type="match status" value="1"/>
</dbReference>
<protein>
    <submittedName>
        <fullName evidence="3">Class I SAM-dependent methyltransferase</fullName>
        <ecNumber evidence="3">2.1.1.-</ecNumber>
    </submittedName>
</protein>
<keyword evidence="3" id="KW-0808">Transferase</keyword>
<dbReference type="InterPro" id="IPR013216">
    <property type="entry name" value="Methyltransf_11"/>
</dbReference>
<dbReference type="GO" id="GO:0008168">
    <property type="term" value="F:methyltransferase activity"/>
    <property type="evidence" value="ECO:0007669"/>
    <property type="project" value="UniProtKB-KW"/>
</dbReference>
<evidence type="ECO:0000313" key="3">
    <source>
        <dbReference type="EMBL" id="MFD2800422.1"/>
    </source>
</evidence>
<keyword evidence="3" id="KW-0489">Methyltransferase</keyword>